<evidence type="ECO:0000256" key="1">
    <source>
        <dbReference type="ARBA" id="ARBA00022603"/>
    </source>
</evidence>
<reference evidence="4 6" key="2">
    <citation type="submission" date="2018-05" db="EMBL/GenBank/DDBJ databases">
        <authorList>
            <person name="Lanie J.A."/>
            <person name="Ng W.-L."/>
            <person name="Kazmierczak K.M."/>
            <person name="Andrzejewski T.M."/>
            <person name="Davidsen T.M."/>
            <person name="Wayne K.J."/>
            <person name="Tettelin H."/>
            <person name="Glass J.I."/>
            <person name="Rusch D."/>
            <person name="Podicherti R."/>
            <person name="Tsui H.-C.T."/>
            <person name="Winkler M.E."/>
        </authorList>
    </citation>
    <scope>NUCLEOTIDE SEQUENCE [LARGE SCALE GENOMIC DNA]</scope>
    <source>
        <strain evidence="4 6">YBY</strain>
    </source>
</reference>
<dbReference type="InterPro" id="IPR051259">
    <property type="entry name" value="rRNA_Methyltransferase"/>
</dbReference>
<evidence type="ECO:0000313" key="6">
    <source>
        <dbReference type="Proteomes" id="UP000245216"/>
    </source>
</evidence>
<keyword evidence="2 4" id="KW-0808">Transferase</keyword>
<sequence length="260" mass="28647">MRLIESKDNALFKRVQRLAHDKRELDGDDQLIWLEGIHLCQMWLERRGLPELAVFEMDRHSDELLELARFLPGHSSVTFNATLMNAVSQVGQGQGIGFIVRVPRGQAWTVPTKRAILLDQVQDPGNVGTVLRTAVAVGLEAVYLTPGCASVWSQKVLRSAQGAHFSIQIHEQVDGMALLEKAALPVLVTSLGPDTQDLYESSLPDQGIWVFGNEGQGVSPALLAKANQRLFIPQAPGVESLNVAIATALCLYEQRRQHSR</sequence>
<keyword evidence="5" id="KW-0418">Kinase</keyword>
<reference evidence="5 7" key="3">
    <citation type="submission" date="2022-05" db="EMBL/GenBank/DDBJ databases">
        <title>Complete sequence of strain NY11312.</title>
        <authorList>
            <person name="Zhou D."/>
        </authorList>
    </citation>
    <scope>NUCLEOTIDE SEQUENCE [LARGE SCALE GENOMIC DNA]</scope>
    <source>
        <strain evidence="5 7">NY11312</strain>
    </source>
</reference>
<dbReference type="RefSeq" id="WP_042480758.1">
    <property type="nucleotide sequence ID" value="NZ_CAXOKM010000003.1"/>
</dbReference>
<dbReference type="Proteomes" id="UP000245216">
    <property type="component" value="Unassembled WGS sequence"/>
</dbReference>
<dbReference type="Proteomes" id="UP001211866">
    <property type="component" value="Chromosome"/>
</dbReference>
<dbReference type="Gene3D" id="3.30.1330.30">
    <property type="match status" value="1"/>
</dbReference>
<dbReference type="EMBL" id="CP096916">
    <property type="protein sequence ID" value="WBM36458.1"/>
    <property type="molecule type" value="Genomic_DNA"/>
</dbReference>
<dbReference type="InterPro" id="IPR029064">
    <property type="entry name" value="Ribosomal_eL30-like_sf"/>
</dbReference>
<dbReference type="GO" id="GO:0003723">
    <property type="term" value="F:RNA binding"/>
    <property type="evidence" value="ECO:0007669"/>
    <property type="project" value="InterPro"/>
</dbReference>
<dbReference type="PANTHER" id="PTHR43191">
    <property type="entry name" value="RRNA METHYLTRANSFERASE 3"/>
    <property type="match status" value="1"/>
</dbReference>
<dbReference type="Pfam" id="PF00588">
    <property type="entry name" value="SpoU_methylase"/>
    <property type="match status" value="1"/>
</dbReference>
<dbReference type="STRING" id="511.UZ73_00370"/>
<keyword evidence="7" id="KW-1185">Reference proteome</keyword>
<dbReference type="EMBL" id="QEXO01000001">
    <property type="protein sequence ID" value="PWE16032.1"/>
    <property type="molecule type" value="Genomic_DNA"/>
</dbReference>
<feature type="domain" description="tRNA/rRNA methyltransferase SpoU type" evidence="3">
    <location>
        <begin position="115"/>
        <end position="252"/>
    </location>
</feature>
<accession>A0A2U2BPT5</accession>
<reference evidence="4 6" key="1">
    <citation type="submission" date="2018-05" db="EMBL/GenBank/DDBJ databases">
        <title>Genome Sequence of an Efficient Indole-Degrading Bacterium, Alcaligenes sp.YBY.</title>
        <authorList>
            <person name="Yang B."/>
        </authorList>
    </citation>
    <scope>NUCLEOTIDE SEQUENCE [LARGE SCALE GENOMIC DNA]</scope>
    <source>
        <strain evidence="4 6">YBY</strain>
    </source>
</reference>
<evidence type="ECO:0000313" key="4">
    <source>
        <dbReference type="EMBL" id="PWE16032.1"/>
    </source>
</evidence>
<keyword evidence="1 4" id="KW-0489">Methyltransferase</keyword>
<dbReference type="OrthoDB" id="9794400at2"/>
<gene>
    <name evidence="4" type="ORF">DF183_04700</name>
    <name evidence="5" type="ORF">M2J83_11565</name>
</gene>
<evidence type="ECO:0000259" key="3">
    <source>
        <dbReference type="Pfam" id="PF00588"/>
    </source>
</evidence>
<evidence type="ECO:0000313" key="5">
    <source>
        <dbReference type="EMBL" id="WBM36458.1"/>
    </source>
</evidence>
<dbReference type="AlphaFoldDB" id="A0A2U2BPT5"/>
<dbReference type="PANTHER" id="PTHR43191:SF2">
    <property type="entry name" value="RRNA METHYLTRANSFERASE 3, MITOCHONDRIAL"/>
    <property type="match status" value="1"/>
</dbReference>
<evidence type="ECO:0000313" key="7">
    <source>
        <dbReference type="Proteomes" id="UP001211866"/>
    </source>
</evidence>
<dbReference type="InterPro" id="IPR029026">
    <property type="entry name" value="tRNA_m1G_MTases_N"/>
</dbReference>
<evidence type="ECO:0000256" key="2">
    <source>
        <dbReference type="ARBA" id="ARBA00022679"/>
    </source>
</evidence>
<dbReference type="InterPro" id="IPR029028">
    <property type="entry name" value="Alpha/beta_knot_MTases"/>
</dbReference>
<dbReference type="SUPFAM" id="SSF75217">
    <property type="entry name" value="alpha/beta knot"/>
    <property type="match status" value="1"/>
</dbReference>
<protein>
    <submittedName>
        <fullName evidence="4">RNA methyltransferase</fullName>
    </submittedName>
</protein>
<dbReference type="Gene3D" id="3.40.1280.10">
    <property type="match status" value="1"/>
</dbReference>
<dbReference type="GO" id="GO:0006396">
    <property type="term" value="P:RNA processing"/>
    <property type="evidence" value="ECO:0007669"/>
    <property type="project" value="InterPro"/>
</dbReference>
<name>A0A2U2BPT5_ALCFA</name>
<dbReference type="GO" id="GO:0008173">
    <property type="term" value="F:RNA methyltransferase activity"/>
    <property type="evidence" value="ECO:0007669"/>
    <property type="project" value="InterPro"/>
</dbReference>
<organism evidence="4 6">
    <name type="scientific">Alcaligenes faecalis</name>
    <dbReference type="NCBI Taxonomy" id="511"/>
    <lineage>
        <taxon>Bacteria</taxon>
        <taxon>Pseudomonadati</taxon>
        <taxon>Pseudomonadota</taxon>
        <taxon>Betaproteobacteria</taxon>
        <taxon>Burkholderiales</taxon>
        <taxon>Alcaligenaceae</taxon>
        <taxon>Alcaligenes</taxon>
    </lineage>
</organism>
<dbReference type="GO" id="GO:0016301">
    <property type="term" value="F:kinase activity"/>
    <property type="evidence" value="ECO:0007669"/>
    <property type="project" value="UniProtKB-KW"/>
</dbReference>
<dbReference type="CDD" id="cd18095">
    <property type="entry name" value="SpoU-like_rRNA-MTase"/>
    <property type="match status" value="1"/>
</dbReference>
<dbReference type="InterPro" id="IPR001537">
    <property type="entry name" value="SpoU_MeTrfase"/>
</dbReference>
<dbReference type="SUPFAM" id="SSF55315">
    <property type="entry name" value="L30e-like"/>
    <property type="match status" value="1"/>
</dbReference>
<dbReference type="GO" id="GO:0032259">
    <property type="term" value="P:methylation"/>
    <property type="evidence" value="ECO:0007669"/>
    <property type="project" value="UniProtKB-KW"/>
</dbReference>
<proteinExistence type="predicted"/>